<name>A0A1L8CMF3_9PROT</name>
<sequence length="373" mass="41632">MSEKKEVSNIEGFSSRRFQKLTEENRELKAYVAEVMQRLRQNERLFSRMFELESQVLKSTDPEDLCFTLLRGLRSGFELDFVRFWLDRSSFMGGHKLDALSERDLVWVEKGEIKQMGLSRKRAWLVQLSAESSFEWLDAQDQHLGSIALLTLGDLDKPFGVLGVGSVDRDRFAPDQSSDFLQHLSQVVGMTLEHAVAREHLARLSVTDTLTGSHNRRFLQPHSHQPLSQWFGKTKVACLYADVDQFKLLNDRLGHEAGDEILAAVSKALRAHVRSNDPLIRMGGDEFVLLLPGCSEEKAREIAEQTVQAVAGEELKDGEKTSISVGVAFSAVDKDMAVKALIAVADQAMYVAKALGGNRFEIAESDSGSGDES</sequence>
<dbReference type="SUPFAM" id="SSF55781">
    <property type="entry name" value="GAF domain-like"/>
    <property type="match status" value="1"/>
</dbReference>
<evidence type="ECO:0000259" key="3">
    <source>
        <dbReference type="PROSITE" id="PS50887"/>
    </source>
</evidence>
<dbReference type="InterPro" id="IPR007435">
    <property type="entry name" value="DUF484"/>
</dbReference>
<comment type="caution">
    <text evidence="4">The sequence shown here is derived from an EMBL/GenBank/DDBJ whole genome shotgun (WGS) entry which is preliminary data.</text>
</comment>
<dbReference type="InterPro" id="IPR050469">
    <property type="entry name" value="Diguanylate_Cyclase"/>
</dbReference>
<dbReference type="InterPro" id="IPR043128">
    <property type="entry name" value="Rev_trsase/Diguanyl_cyclase"/>
</dbReference>
<organism evidence="4 5">
    <name type="scientific">Mariprofundus micogutta</name>
    <dbReference type="NCBI Taxonomy" id="1921010"/>
    <lineage>
        <taxon>Bacteria</taxon>
        <taxon>Pseudomonadati</taxon>
        <taxon>Pseudomonadota</taxon>
        <taxon>Candidatius Mariprofundia</taxon>
        <taxon>Mariprofundales</taxon>
        <taxon>Mariprofundaceae</taxon>
        <taxon>Mariprofundus</taxon>
    </lineage>
</organism>
<evidence type="ECO:0000313" key="4">
    <source>
        <dbReference type="EMBL" id="GAV20092.1"/>
    </source>
</evidence>
<dbReference type="SMART" id="SM00267">
    <property type="entry name" value="GGDEF"/>
    <property type="match status" value="1"/>
</dbReference>
<feature type="domain" description="GGDEF" evidence="3">
    <location>
        <begin position="234"/>
        <end position="365"/>
    </location>
</feature>
<dbReference type="PANTHER" id="PTHR45138">
    <property type="entry name" value="REGULATORY COMPONENTS OF SENSORY TRANSDUCTION SYSTEM"/>
    <property type="match status" value="1"/>
</dbReference>
<proteinExistence type="predicted"/>
<dbReference type="Pfam" id="PF04340">
    <property type="entry name" value="DUF484"/>
    <property type="match status" value="1"/>
</dbReference>
<reference evidence="4 5" key="1">
    <citation type="journal article" date="2017" name="Arch. Microbiol.">
        <title>Mariprofundus micogutta sp. nov., a novel iron-oxidizing zetaproteobacterium isolated from a deep-sea hydrothermal field at the Bayonnaise knoll of the Izu-Ogasawara arc, and a description of Mariprofundales ord. nov. and Zetaproteobacteria classis nov.</title>
        <authorList>
            <person name="Makita H."/>
            <person name="Tanaka E."/>
            <person name="Mitsunobu S."/>
            <person name="Miyazaki M."/>
            <person name="Nunoura T."/>
            <person name="Uematsu K."/>
            <person name="Takaki Y."/>
            <person name="Nishi S."/>
            <person name="Shimamura S."/>
            <person name="Takai K."/>
        </authorList>
    </citation>
    <scope>NUCLEOTIDE SEQUENCE [LARGE SCALE GENOMIC DNA]</scope>
    <source>
        <strain evidence="4 5">ET2</strain>
    </source>
</reference>
<dbReference type="GO" id="GO:0052621">
    <property type="term" value="F:diguanylate cyclase activity"/>
    <property type="evidence" value="ECO:0007669"/>
    <property type="project" value="UniProtKB-EC"/>
</dbReference>
<evidence type="ECO:0000256" key="2">
    <source>
        <dbReference type="ARBA" id="ARBA00034247"/>
    </source>
</evidence>
<dbReference type="FunFam" id="3.30.70.270:FF:000001">
    <property type="entry name" value="Diguanylate cyclase domain protein"/>
    <property type="match status" value="1"/>
</dbReference>
<dbReference type="PANTHER" id="PTHR45138:SF9">
    <property type="entry name" value="DIGUANYLATE CYCLASE DGCM-RELATED"/>
    <property type="match status" value="1"/>
</dbReference>
<accession>A0A1L8CMF3</accession>
<dbReference type="PROSITE" id="PS50887">
    <property type="entry name" value="GGDEF"/>
    <property type="match status" value="1"/>
</dbReference>
<evidence type="ECO:0000256" key="1">
    <source>
        <dbReference type="ARBA" id="ARBA00012528"/>
    </source>
</evidence>
<dbReference type="InterPro" id="IPR029787">
    <property type="entry name" value="Nucleotide_cyclase"/>
</dbReference>
<dbReference type="InterPro" id="IPR000160">
    <property type="entry name" value="GGDEF_dom"/>
</dbReference>
<dbReference type="Proteomes" id="UP000231632">
    <property type="component" value="Unassembled WGS sequence"/>
</dbReference>
<dbReference type="SUPFAM" id="SSF55073">
    <property type="entry name" value="Nucleotide cyclase"/>
    <property type="match status" value="1"/>
</dbReference>
<dbReference type="Pfam" id="PF00990">
    <property type="entry name" value="GGDEF"/>
    <property type="match status" value="1"/>
</dbReference>
<dbReference type="GO" id="GO:0043709">
    <property type="term" value="P:cell adhesion involved in single-species biofilm formation"/>
    <property type="evidence" value="ECO:0007669"/>
    <property type="project" value="TreeGrafter"/>
</dbReference>
<dbReference type="EC" id="2.7.7.65" evidence="1"/>
<gene>
    <name evidence="4" type="ORF">MMIC_P1054</name>
</gene>
<dbReference type="STRING" id="1921010.MMIC_P1054"/>
<evidence type="ECO:0000313" key="5">
    <source>
        <dbReference type="Proteomes" id="UP000231632"/>
    </source>
</evidence>
<dbReference type="AlphaFoldDB" id="A0A1L8CMF3"/>
<dbReference type="Gene3D" id="3.30.70.270">
    <property type="match status" value="1"/>
</dbReference>
<dbReference type="RefSeq" id="WP_072659411.1">
    <property type="nucleotide sequence ID" value="NZ_BDFD01000007.1"/>
</dbReference>
<dbReference type="CDD" id="cd01949">
    <property type="entry name" value="GGDEF"/>
    <property type="match status" value="1"/>
</dbReference>
<comment type="catalytic activity">
    <reaction evidence="2">
        <text>2 GTP = 3',3'-c-di-GMP + 2 diphosphate</text>
        <dbReference type="Rhea" id="RHEA:24898"/>
        <dbReference type="ChEBI" id="CHEBI:33019"/>
        <dbReference type="ChEBI" id="CHEBI:37565"/>
        <dbReference type="ChEBI" id="CHEBI:58805"/>
        <dbReference type="EC" id="2.7.7.65"/>
    </reaction>
</comment>
<dbReference type="GO" id="GO:1902201">
    <property type="term" value="P:negative regulation of bacterial-type flagellum-dependent cell motility"/>
    <property type="evidence" value="ECO:0007669"/>
    <property type="project" value="TreeGrafter"/>
</dbReference>
<dbReference type="NCBIfam" id="TIGR00254">
    <property type="entry name" value="GGDEF"/>
    <property type="match status" value="1"/>
</dbReference>
<protein>
    <recommendedName>
        <fullName evidence="1">diguanylate cyclase</fullName>
        <ecNumber evidence="1">2.7.7.65</ecNumber>
    </recommendedName>
</protein>
<dbReference type="EMBL" id="BDFD01000007">
    <property type="protein sequence ID" value="GAV20092.1"/>
    <property type="molecule type" value="Genomic_DNA"/>
</dbReference>
<dbReference type="InterPro" id="IPR029016">
    <property type="entry name" value="GAF-like_dom_sf"/>
</dbReference>
<keyword evidence="5" id="KW-1185">Reference proteome</keyword>
<dbReference type="Gene3D" id="3.30.450.40">
    <property type="match status" value="1"/>
</dbReference>
<dbReference type="GO" id="GO:0005886">
    <property type="term" value="C:plasma membrane"/>
    <property type="evidence" value="ECO:0007669"/>
    <property type="project" value="TreeGrafter"/>
</dbReference>